<feature type="domain" description="ABC transporter" evidence="8">
    <location>
        <begin position="2"/>
        <end position="199"/>
    </location>
</feature>
<dbReference type="PANTHER" id="PTHR43297">
    <property type="entry name" value="OLIGOPEPTIDE TRANSPORT ATP-BINDING PROTEIN APPD"/>
    <property type="match status" value="1"/>
</dbReference>
<accession>A0ABN6Y5R9</accession>
<name>A0ABN6Y5R9_9MICO</name>
<reference evidence="10" key="1">
    <citation type="journal article" date="2019" name="Int. J. Syst. Evol. Microbiol.">
        <title>The Global Catalogue of Microorganisms (GCM) 10K type strain sequencing project: providing services to taxonomists for standard genome sequencing and annotation.</title>
        <authorList>
            <consortium name="The Broad Institute Genomics Platform"/>
            <consortium name="The Broad Institute Genome Sequencing Center for Infectious Disease"/>
            <person name="Wu L."/>
            <person name="Ma J."/>
        </authorList>
    </citation>
    <scope>NUCLEOTIDE SEQUENCE [LARGE SCALE GENOMIC DNA]</scope>
    <source>
        <strain evidence="10">NBRC 108728</strain>
    </source>
</reference>
<evidence type="ECO:0000256" key="4">
    <source>
        <dbReference type="ARBA" id="ARBA00022475"/>
    </source>
</evidence>
<keyword evidence="6" id="KW-0067">ATP-binding</keyword>
<keyword evidence="7" id="KW-0472">Membrane</keyword>
<dbReference type="PROSITE" id="PS00211">
    <property type="entry name" value="ABC_TRANSPORTER_1"/>
    <property type="match status" value="1"/>
</dbReference>
<dbReference type="Gene3D" id="3.40.50.300">
    <property type="entry name" value="P-loop containing nucleotide triphosphate hydrolases"/>
    <property type="match status" value="1"/>
</dbReference>
<dbReference type="Pfam" id="PF08352">
    <property type="entry name" value="oligo_HPY"/>
    <property type="match status" value="1"/>
</dbReference>
<comment type="subcellular location">
    <subcellularLocation>
        <location evidence="1">Membrane</location>
    </subcellularLocation>
</comment>
<evidence type="ECO:0000256" key="6">
    <source>
        <dbReference type="ARBA" id="ARBA00022840"/>
    </source>
</evidence>
<dbReference type="InterPro" id="IPR003439">
    <property type="entry name" value="ABC_transporter-like_ATP-bd"/>
</dbReference>
<dbReference type="PROSITE" id="PS50893">
    <property type="entry name" value="ABC_TRANSPORTER_2"/>
    <property type="match status" value="1"/>
</dbReference>
<evidence type="ECO:0000256" key="1">
    <source>
        <dbReference type="ARBA" id="ARBA00004370"/>
    </source>
</evidence>
<comment type="similarity">
    <text evidence="2">Belongs to the ABC transporter superfamily.</text>
</comment>
<protein>
    <recommendedName>
        <fullName evidence="8">ABC transporter domain-containing protein</fullName>
    </recommendedName>
</protein>
<proteinExistence type="inferred from homology"/>
<evidence type="ECO:0000256" key="7">
    <source>
        <dbReference type="ARBA" id="ARBA00023136"/>
    </source>
</evidence>
<organism evidence="9 10">
    <name type="scientific">Frondihabitans sucicola</name>
    <dbReference type="NCBI Taxonomy" id="1268041"/>
    <lineage>
        <taxon>Bacteria</taxon>
        <taxon>Bacillati</taxon>
        <taxon>Actinomycetota</taxon>
        <taxon>Actinomycetes</taxon>
        <taxon>Micrococcales</taxon>
        <taxon>Microbacteriaceae</taxon>
        <taxon>Frondihabitans</taxon>
    </lineage>
</organism>
<keyword evidence="5" id="KW-0547">Nucleotide-binding</keyword>
<evidence type="ECO:0000259" key="8">
    <source>
        <dbReference type="PROSITE" id="PS50893"/>
    </source>
</evidence>
<evidence type="ECO:0000256" key="2">
    <source>
        <dbReference type="ARBA" id="ARBA00005417"/>
    </source>
</evidence>
<dbReference type="NCBIfam" id="TIGR01727">
    <property type="entry name" value="oligo_HPY"/>
    <property type="match status" value="1"/>
</dbReference>
<dbReference type="Proteomes" id="UP001321486">
    <property type="component" value="Chromosome"/>
</dbReference>
<dbReference type="InterPro" id="IPR027417">
    <property type="entry name" value="P-loop_NTPase"/>
</dbReference>
<keyword evidence="4" id="KW-1003">Cell membrane</keyword>
<sequence>MLGLDPEMTVTGSIRFGDRELVGLRQRELRRIRGRGIGMVFQDPLSALNPLMRIGDQIAEPLRGSGLSRRAARDKVRRTLEELGVDDAAARLGAYPHEFSGGMRQRVVLAMALVSEPELLVADEPTTALDVRIQAQVMALLSEVAASRDLGVLFITHDVGVVGELADRVVVMYSGRTVEQTAVGDFFRRPAHPYTRGLLAAVPRLTGDDRLVALTGAPPAPTDRGPGCAFAARCPFATELCRAERPPLHPTDVDGALVACHYAPGVVPLEVIA</sequence>
<evidence type="ECO:0000256" key="3">
    <source>
        <dbReference type="ARBA" id="ARBA00022448"/>
    </source>
</evidence>
<dbReference type="InterPro" id="IPR013563">
    <property type="entry name" value="Oligopep_ABC_C"/>
</dbReference>
<dbReference type="Pfam" id="PF00005">
    <property type="entry name" value="ABC_tran"/>
    <property type="match status" value="1"/>
</dbReference>
<evidence type="ECO:0000256" key="5">
    <source>
        <dbReference type="ARBA" id="ARBA00022741"/>
    </source>
</evidence>
<dbReference type="CDD" id="cd03257">
    <property type="entry name" value="ABC_NikE_OppD_transporters"/>
    <property type="match status" value="1"/>
</dbReference>
<dbReference type="InterPro" id="IPR017871">
    <property type="entry name" value="ABC_transporter-like_CS"/>
</dbReference>
<keyword evidence="10" id="KW-1185">Reference proteome</keyword>
<dbReference type="InterPro" id="IPR050388">
    <property type="entry name" value="ABC_Ni/Peptide_Import"/>
</dbReference>
<dbReference type="SUPFAM" id="SSF52540">
    <property type="entry name" value="P-loop containing nucleoside triphosphate hydrolases"/>
    <property type="match status" value="1"/>
</dbReference>
<keyword evidence="3" id="KW-0813">Transport</keyword>
<evidence type="ECO:0000313" key="10">
    <source>
        <dbReference type="Proteomes" id="UP001321486"/>
    </source>
</evidence>
<dbReference type="EMBL" id="AP027732">
    <property type="protein sequence ID" value="BDZ51335.1"/>
    <property type="molecule type" value="Genomic_DNA"/>
</dbReference>
<evidence type="ECO:0000313" key="9">
    <source>
        <dbReference type="EMBL" id="BDZ51335.1"/>
    </source>
</evidence>
<gene>
    <name evidence="9" type="ORF">GCM10025867_35760</name>
</gene>
<dbReference type="PANTHER" id="PTHR43297:SF2">
    <property type="entry name" value="DIPEPTIDE TRANSPORT ATP-BINDING PROTEIN DPPD"/>
    <property type="match status" value="1"/>
</dbReference>